<evidence type="ECO:0000313" key="3">
    <source>
        <dbReference type="EMBL" id="TWI38347.1"/>
    </source>
</evidence>
<sequence>MRIIRDLLAASLIAIAPIAPAFAESIQDASGRVVELASDPARIFAAGPPADVLLYVLKPQAMLGWVRAVPENGLQYVLPEVRDLPSLGRLTGKGDTLNLEGLLAAGPQMVLDYGNINPTYLDLAKRVEDQTGVTYVLLDGAFQKTPDTLRDLGAAIGVAARGEELAAKAEAIMAETDRLVASIPAKKRPKVYLARGPEGLESAAKGSIHSEIIERAGGINVAEGDSKGLITVSPEQLHAWAPEIIITVDRDFAANATSMPELAGIPAIDNKRVYLAPQAPFGFIDAPPSVNRLLGLRWLTAKFHPELAGEALPQAVRDFYHDFYQVDLSDEQLKALLGA</sequence>
<protein>
    <submittedName>
        <fullName evidence="3">Iron complex transport system substrate-binding protein</fullName>
    </submittedName>
</protein>
<gene>
    <name evidence="3" type="ORF">IQ24_00487</name>
</gene>
<dbReference type="PANTHER" id="PTHR30535:SF34">
    <property type="entry name" value="MOLYBDATE-BINDING PROTEIN MOLA"/>
    <property type="match status" value="1"/>
</dbReference>
<proteinExistence type="predicted"/>
<name>A0A562P1J2_9RHOB</name>
<keyword evidence="1" id="KW-0732">Signal</keyword>
<organism evidence="3 4">
    <name type="scientific">Paracoccus sulfuroxidans</name>
    <dbReference type="NCBI Taxonomy" id="384678"/>
    <lineage>
        <taxon>Bacteria</taxon>
        <taxon>Pseudomonadati</taxon>
        <taxon>Pseudomonadota</taxon>
        <taxon>Alphaproteobacteria</taxon>
        <taxon>Rhodobacterales</taxon>
        <taxon>Paracoccaceae</taxon>
        <taxon>Paracoccus</taxon>
    </lineage>
</organism>
<evidence type="ECO:0000313" key="4">
    <source>
        <dbReference type="Proteomes" id="UP000316225"/>
    </source>
</evidence>
<dbReference type="InterPro" id="IPR050902">
    <property type="entry name" value="ABC_Transporter_SBP"/>
</dbReference>
<dbReference type="RefSeq" id="WP_145396106.1">
    <property type="nucleotide sequence ID" value="NZ_VLKU01000001.1"/>
</dbReference>
<reference evidence="3 4" key="1">
    <citation type="journal article" date="2015" name="Stand. Genomic Sci.">
        <title>Genomic Encyclopedia of Bacterial and Archaeal Type Strains, Phase III: the genomes of soil and plant-associated and newly described type strains.</title>
        <authorList>
            <person name="Whitman W.B."/>
            <person name="Woyke T."/>
            <person name="Klenk H.P."/>
            <person name="Zhou Y."/>
            <person name="Lilburn T.G."/>
            <person name="Beck B.J."/>
            <person name="De Vos P."/>
            <person name="Vandamme P."/>
            <person name="Eisen J.A."/>
            <person name="Garrity G."/>
            <person name="Hugenholtz P."/>
            <person name="Kyrpides N.C."/>
        </authorList>
    </citation>
    <scope>NUCLEOTIDE SEQUENCE [LARGE SCALE GENOMIC DNA]</scope>
    <source>
        <strain evidence="3 4">CGMCC 1.5364</strain>
    </source>
</reference>
<dbReference type="Gene3D" id="3.40.50.1980">
    <property type="entry name" value="Nitrogenase molybdenum iron protein domain"/>
    <property type="match status" value="2"/>
</dbReference>
<feature type="signal peptide" evidence="1">
    <location>
        <begin position="1"/>
        <end position="23"/>
    </location>
</feature>
<comment type="caution">
    <text evidence="3">The sequence shown here is derived from an EMBL/GenBank/DDBJ whole genome shotgun (WGS) entry which is preliminary data.</text>
</comment>
<evidence type="ECO:0000259" key="2">
    <source>
        <dbReference type="PROSITE" id="PS50983"/>
    </source>
</evidence>
<dbReference type="PROSITE" id="PS50983">
    <property type="entry name" value="FE_B12_PBP"/>
    <property type="match status" value="1"/>
</dbReference>
<dbReference type="PANTHER" id="PTHR30535">
    <property type="entry name" value="VITAMIN B12-BINDING PROTEIN"/>
    <property type="match status" value="1"/>
</dbReference>
<dbReference type="Pfam" id="PF01497">
    <property type="entry name" value="Peripla_BP_2"/>
    <property type="match status" value="1"/>
</dbReference>
<accession>A0A562P1J2</accession>
<dbReference type="AlphaFoldDB" id="A0A562P1J2"/>
<evidence type="ECO:0000256" key="1">
    <source>
        <dbReference type="SAM" id="SignalP"/>
    </source>
</evidence>
<dbReference type="OrthoDB" id="9775594at2"/>
<dbReference type="SUPFAM" id="SSF53807">
    <property type="entry name" value="Helical backbone' metal receptor"/>
    <property type="match status" value="1"/>
</dbReference>
<dbReference type="Proteomes" id="UP000316225">
    <property type="component" value="Unassembled WGS sequence"/>
</dbReference>
<dbReference type="Gene3D" id="1.20.58.2180">
    <property type="match status" value="1"/>
</dbReference>
<feature type="chain" id="PRO_5022238816" evidence="1">
    <location>
        <begin position="24"/>
        <end position="339"/>
    </location>
</feature>
<dbReference type="GO" id="GO:0071281">
    <property type="term" value="P:cellular response to iron ion"/>
    <property type="evidence" value="ECO:0007669"/>
    <property type="project" value="TreeGrafter"/>
</dbReference>
<keyword evidence="4" id="KW-1185">Reference proteome</keyword>
<dbReference type="EMBL" id="VLKU01000001">
    <property type="protein sequence ID" value="TWI38347.1"/>
    <property type="molecule type" value="Genomic_DNA"/>
</dbReference>
<dbReference type="InterPro" id="IPR002491">
    <property type="entry name" value="ABC_transptr_periplasmic_BD"/>
</dbReference>
<feature type="domain" description="Fe/B12 periplasmic-binding" evidence="2">
    <location>
        <begin position="42"/>
        <end position="307"/>
    </location>
</feature>